<feature type="domain" description="MalQ N-terminal beta-sandwich" evidence="11">
    <location>
        <begin position="79"/>
        <end position="123"/>
    </location>
</feature>
<dbReference type="EC" id="2.4.1.25" evidence="3 10"/>
<dbReference type="PANTHER" id="PTHR32438">
    <property type="entry name" value="4-ALPHA-GLUCANOTRANSFERASE DPE1, CHLOROPLASTIC/AMYLOPLASTIC"/>
    <property type="match status" value="1"/>
</dbReference>
<evidence type="ECO:0000256" key="10">
    <source>
        <dbReference type="RuleBase" id="RU361207"/>
    </source>
</evidence>
<reference evidence="13" key="1">
    <citation type="submission" date="2019-06" db="EMBL/GenBank/DDBJ databases">
        <title>Whole-Genome Sequence of Bradyrhizobium sp. 3 Strain 65S1MB.</title>
        <authorList>
            <person name="Bromfield E.S.P."/>
            <person name="Cloutier S."/>
            <person name="Nguyen H.D.T."/>
        </authorList>
    </citation>
    <scope>NUCLEOTIDE SEQUENCE [LARGE SCALE GENOMIC DNA]</scope>
    <source>
        <strain evidence="13">65S1MB</strain>
    </source>
</reference>
<dbReference type="Proteomes" id="UP000319298">
    <property type="component" value="Chromosome"/>
</dbReference>
<keyword evidence="13" id="KW-1185">Reference proteome</keyword>
<evidence type="ECO:0000256" key="6">
    <source>
        <dbReference type="ARBA" id="ARBA00022679"/>
    </source>
</evidence>
<keyword evidence="6 10" id="KW-0808">Transferase</keyword>
<evidence type="ECO:0000256" key="9">
    <source>
        <dbReference type="ARBA" id="ARBA00031501"/>
    </source>
</evidence>
<protein>
    <recommendedName>
        <fullName evidence="4 10">4-alpha-glucanotransferase</fullName>
        <ecNumber evidence="3 10">2.4.1.25</ecNumber>
    </recommendedName>
    <alternativeName>
        <fullName evidence="8 10">Amylomaltase</fullName>
    </alternativeName>
    <alternativeName>
        <fullName evidence="9 10">Disproportionating enzyme</fullName>
    </alternativeName>
</protein>
<evidence type="ECO:0000313" key="13">
    <source>
        <dbReference type="Proteomes" id="UP000319298"/>
    </source>
</evidence>
<keyword evidence="5 10" id="KW-0328">Glycosyltransferase</keyword>
<dbReference type="RefSeq" id="WP_140480981.1">
    <property type="nucleotide sequence ID" value="NZ_CP041090.2"/>
</dbReference>
<evidence type="ECO:0000256" key="2">
    <source>
        <dbReference type="ARBA" id="ARBA00005684"/>
    </source>
</evidence>
<dbReference type="SUPFAM" id="SSF51445">
    <property type="entry name" value="(Trans)glycosidases"/>
    <property type="match status" value="1"/>
</dbReference>
<reference evidence="12 13" key="2">
    <citation type="journal article" date="2020" name="Int. J. Syst. Evol. Microbiol.">
        <title>Description and complete genome sequences of Bradyrhizobium symbiodeficiens sp. nov., a non-symbiotic bacterium associated with legumes native to Canada.</title>
        <authorList>
            <person name="Bromfield E.S.P."/>
            <person name="Cloutier S."/>
            <person name="Nguyen H.D.T."/>
        </authorList>
    </citation>
    <scope>NUCLEOTIDE SEQUENCE [LARGE SCALE GENOMIC DNA]</scope>
    <source>
        <strain evidence="12 13">65S1MB</strain>
    </source>
</reference>
<evidence type="ECO:0000259" key="11">
    <source>
        <dbReference type="Pfam" id="PF21226"/>
    </source>
</evidence>
<dbReference type="GO" id="GO:0004134">
    <property type="term" value="F:4-alpha-glucanotransferase activity"/>
    <property type="evidence" value="ECO:0007669"/>
    <property type="project" value="UniProtKB-EC"/>
</dbReference>
<dbReference type="InterPro" id="IPR003385">
    <property type="entry name" value="Glyco_hydro_77"/>
</dbReference>
<evidence type="ECO:0000313" key="12">
    <source>
        <dbReference type="EMBL" id="QDF39901.1"/>
    </source>
</evidence>
<comment type="catalytic activity">
    <reaction evidence="1 10">
        <text>Transfers a segment of a (1-&gt;4)-alpha-D-glucan to a new position in an acceptor, which may be glucose or a (1-&gt;4)-alpha-D-glucan.</text>
        <dbReference type="EC" id="2.4.1.25"/>
    </reaction>
</comment>
<sequence length="653" mass="72451">MDLLAQARVKGVQSEFVDALGKLRVTDPVALKSILDALPEKRVYRFVEGPVVLRALRHSRTELAATGRVPLKWTITGNAKVIAQGETREPVIAWPADLPLGYHRLTLTDTEGATEEVPMIVAPERAFGGDFDRGWLLAVQLYSIRSDRNWGIGDFTDLAGLVRLAKQLGADGVGLNPLHVLFDDHPADCSPYSPNSRLFLNPLYIDVEAIPEFSADLVPDAAATAARLREGNRVPYADMAALKWRALRAAFDAFVTKASGVRRNQFDAFRADRAPLLSRFACFEVLRHRFVSPWWEWPVEWQQPDDAKCAELRNGPDKREVEFVEFVQWTADNQLHAAKELASQLGMRVGLYLDVAVGVQSNGFDAWNEQIAISRHLAVGAPPDVLNTAGQDWGLAGFNAGGLESQSFVPFADMLAASMRHAGAIRIDHVLGLKRLYLVPRGFKPDNGAYVQMPFEALLGAIARESAAHKCIVIGEDLGTVPEGFRETMQDFGIWSYLVMMFERDDAGHFRSTDFYRPNALVTLNTHDLCTYAGWRSFSDLKVKRSLGLDPGENEQDRWDALGMLDEILRQNGITANDLYSVLAFLSRTPSRLLAVSMEDLLGVLDQPNIPGTIDEHPNWRQRLPVALDKIASEVDLTALRAATRERSRNGGS</sequence>
<dbReference type="PANTHER" id="PTHR32438:SF5">
    <property type="entry name" value="4-ALPHA-GLUCANOTRANSFERASE DPE1, CHLOROPLASTIC_AMYLOPLASTIC"/>
    <property type="match status" value="1"/>
</dbReference>
<dbReference type="Gene3D" id="3.20.20.80">
    <property type="entry name" value="Glycosidases"/>
    <property type="match status" value="1"/>
</dbReference>
<dbReference type="InterPro" id="IPR017853">
    <property type="entry name" value="GH"/>
</dbReference>
<keyword evidence="7 10" id="KW-0119">Carbohydrate metabolism</keyword>
<name>A0ABX5W9F1_9BRAD</name>
<accession>A0ABX5W9F1</accession>
<dbReference type="EMBL" id="CP041090">
    <property type="protein sequence ID" value="QDF39901.1"/>
    <property type="molecule type" value="Genomic_DNA"/>
</dbReference>
<evidence type="ECO:0000256" key="1">
    <source>
        <dbReference type="ARBA" id="ARBA00000439"/>
    </source>
</evidence>
<evidence type="ECO:0000256" key="5">
    <source>
        <dbReference type="ARBA" id="ARBA00022676"/>
    </source>
</evidence>
<evidence type="ECO:0000256" key="3">
    <source>
        <dbReference type="ARBA" id="ARBA00012560"/>
    </source>
</evidence>
<gene>
    <name evidence="12" type="primary">malQ</name>
    <name evidence="12" type="ORF">FJN17_21355</name>
</gene>
<comment type="similarity">
    <text evidence="2 10">Belongs to the disproportionating enzyme family.</text>
</comment>
<dbReference type="InterPro" id="IPR048458">
    <property type="entry name" value="MalQ_N"/>
</dbReference>
<evidence type="ECO:0000256" key="7">
    <source>
        <dbReference type="ARBA" id="ARBA00023277"/>
    </source>
</evidence>
<dbReference type="NCBIfam" id="TIGR00217">
    <property type="entry name" value="malQ"/>
    <property type="match status" value="1"/>
</dbReference>
<proteinExistence type="inferred from homology"/>
<evidence type="ECO:0000256" key="4">
    <source>
        <dbReference type="ARBA" id="ARBA00020295"/>
    </source>
</evidence>
<evidence type="ECO:0000256" key="8">
    <source>
        <dbReference type="ARBA" id="ARBA00031423"/>
    </source>
</evidence>
<dbReference type="Pfam" id="PF02446">
    <property type="entry name" value="Glyco_hydro_77"/>
    <property type="match status" value="1"/>
</dbReference>
<dbReference type="Pfam" id="PF21226">
    <property type="entry name" value="MalQ_N"/>
    <property type="match status" value="1"/>
</dbReference>
<organism evidence="12 13">
    <name type="scientific">Bradyrhizobium symbiodeficiens</name>
    <dbReference type="NCBI Taxonomy" id="1404367"/>
    <lineage>
        <taxon>Bacteria</taxon>
        <taxon>Pseudomonadati</taxon>
        <taxon>Pseudomonadota</taxon>
        <taxon>Alphaproteobacteria</taxon>
        <taxon>Hyphomicrobiales</taxon>
        <taxon>Nitrobacteraceae</taxon>
        <taxon>Bradyrhizobium</taxon>
    </lineage>
</organism>